<name>A0AAN7A6Z8_9PEZI</name>
<dbReference type="Proteomes" id="UP001302321">
    <property type="component" value="Unassembled WGS sequence"/>
</dbReference>
<accession>A0AAN7A6Z8</accession>
<evidence type="ECO:0000313" key="3">
    <source>
        <dbReference type="Proteomes" id="UP001302321"/>
    </source>
</evidence>
<keyword evidence="1" id="KW-0472">Membrane</keyword>
<dbReference type="AlphaFoldDB" id="A0AAN7A6Z8"/>
<dbReference type="EMBL" id="MU866227">
    <property type="protein sequence ID" value="KAK4175629.1"/>
    <property type="molecule type" value="Genomic_DNA"/>
</dbReference>
<proteinExistence type="predicted"/>
<gene>
    <name evidence="2" type="ORF">QBC36DRAFT_21744</name>
</gene>
<keyword evidence="1" id="KW-1133">Transmembrane helix</keyword>
<keyword evidence="1" id="KW-0812">Transmembrane</keyword>
<reference evidence="2" key="2">
    <citation type="submission" date="2023-05" db="EMBL/GenBank/DDBJ databases">
        <authorList>
            <consortium name="Lawrence Berkeley National Laboratory"/>
            <person name="Steindorff A."/>
            <person name="Hensen N."/>
            <person name="Bonometti L."/>
            <person name="Westerberg I."/>
            <person name="Brannstrom I.O."/>
            <person name="Guillou S."/>
            <person name="Cros-Aarteil S."/>
            <person name="Calhoun S."/>
            <person name="Haridas S."/>
            <person name="Kuo A."/>
            <person name="Mondo S."/>
            <person name="Pangilinan J."/>
            <person name="Riley R."/>
            <person name="Labutti K."/>
            <person name="Andreopoulos B."/>
            <person name="Lipzen A."/>
            <person name="Chen C."/>
            <person name="Yanf M."/>
            <person name="Daum C."/>
            <person name="Ng V."/>
            <person name="Clum A."/>
            <person name="Ohm R."/>
            <person name="Martin F."/>
            <person name="Silar P."/>
            <person name="Natvig D."/>
            <person name="Lalanne C."/>
            <person name="Gautier V."/>
            <person name="Ament-Velasquez S.L."/>
            <person name="Kruys A."/>
            <person name="Hutchinson M.I."/>
            <person name="Powell A.J."/>
            <person name="Barry K."/>
            <person name="Miller A.N."/>
            <person name="Grigoriev I.V."/>
            <person name="Debuchy R."/>
            <person name="Gladieux P."/>
            <person name="Thoren M.H."/>
            <person name="Johannesson H."/>
        </authorList>
    </citation>
    <scope>NUCLEOTIDE SEQUENCE</scope>
    <source>
        <strain evidence="2">CBS 892.96</strain>
    </source>
</reference>
<evidence type="ECO:0000313" key="2">
    <source>
        <dbReference type="EMBL" id="KAK4175629.1"/>
    </source>
</evidence>
<reference evidence="2" key="1">
    <citation type="journal article" date="2023" name="Mol. Phylogenet. Evol.">
        <title>Genome-scale phylogeny and comparative genomics of the fungal order Sordariales.</title>
        <authorList>
            <person name="Hensen N."/>
            <person name="Bonometti L."/>
            <person name="Westerberg I."/>
            <person name="Brannstrom I.O."/>
            <person name="Guillou S."/>
            <person name="Cros-Aarteil S."/>
            <person name="Calhoun S."/>
            <person name="Haridas S."/>
            <person name="Kuo A."/>
            <person name="Mondo S."/>
            <person name="Pangilinan J."/>
            <person name="Riley R."/>
            <person name="LaButti K."/>
            <person name="Andreopoulos B."/>
            <person name="Lipzen A."/>
            <person name="Chen C."/>
            <person name="Yan M."/>
            <person name="Daum C."/>
            <person name="Ng V."/>
            <person name="Clum A."/>
            <person name="Steindorff A."/>
            <person name="Ohm R.A."/>
            <person name="Martin F."/>
            <person name="Silar P."/>
            <person name="Natvig D.O."/>
            <person name="Lalanne C."/>
            <person name="Gautier V."/>
            <person name="Ament-Velasquez S.L."/>
            <person name="Kruys A."/>
            <person name="Hutchinson M.I."/>
            <person name="Powell A.J."/>
            <person name="Barry K."/>
            <person name="Miller A.N."/>
            <person name="Grigoriev I.V."/>
            <person name="Debuchy R."/>
            <person name="Gladieux P."/>
            <person name="Hiltunen Thoren M."/>
            <person name="Johannesson H."/>
        </authorList>
    </citation>
    <scope>NUCLEOTIDE SEQUENCE</scope>
    <source>
        <strain evidence="2">CBS 892.96</strain>
    </source>
</reference>
<sequence>MASYSPHRSRMNPLSSTPSLRLAYTDFSTAIAGIPIISALAPLMSFAAAARMCSSDSCRYYAGRPILSSFVVVVNTTQRLFPTAWRVRTLAKELGRSPLLDATVVLDIHDSTSNGCPAGIFCVASIHLTFHIQTRPLHALLCLILECILFSLSFSQNSGRRNPQPTTFINPPAHPAFVNHTHSINKFRSIGIHGRKSRSRDCSRGVTSHLGLSDRTPSFSSFTAPPWRSIPHTPFSKSTYAKGRSCEIEVRLGWGGW</sequence>
<keyword evidence="3" id="KW-1185">Reference proteome</keyword>
<protein>
    <submittedName>
        <fullName evidence="2">Uncharacterized protein</fullName>
    </submittedName>
</protein>
<evidence type="ECO:0000256" key="1">
    <source>
        <dbReference type="SAM" id="Phobius"/>
    </source>
</evidence>
<organism evidence="2 3">
    <name type="scientific">Triangularia setosa</name>
    <dbReference type="NCBI Taxonomy" id="2587417"/>
    <lineage>
        <taxon>Eukaryota</taxon>
        <taxon>Fungi</taxon>
        <taxon>Dikarya</taxon>
        <taxon>Ascomycota</taxon>
        <taxon>Pezizomycotina</taxon>
        <taxon>Sordariomycetes</taxon>
        <taxon>Sordariomycetidae</taxon>
        <taxon>Sordariales</taxon>
        <taxon>Podosporaceae</taxon>
        <taxon>Triangularia</taxon>
    </lineage>
</organism>
<feature type="transmembrane region" description="Helical" evidence="1">
    <location>
        <begin position="27"/>
        <end position="50"/>
    </location>
</feature>
<comment type="caution">
    <text evidence="2">The sequence shown here is derived from an EMBL/GenBank/DDBJ whole genome shotgun (WGS) entry which is preliminary data.</text>
</comment>